<gene>
    <name evidence="2" type="ORF">DQ226_11585</name>
</gene>
<keyword evidence="1" id="KW-0472">Membrane</keyword>
<protein>
    <recommendedName>
        <fullName evidence="4">C-type cytochrome biogenesis protein CcsB</fullName>
    </recommendedName>
</protein>
<dbReference type="EMBL" id="QNTT01000030">
    <property type="protein sequence ID" value="RBA33794.1"/>
    <property type="molecule type" value="Genomic_DNA"/>
</dbReference>
<dbReference type="AlphaFoldDB" id="A0A365P8W9"/>
<organism evidence="2 3">
    <name type="scientific">Dietzia maris</name>
    <dbReference type="NCBI Taxonomy" id="37915"/>
    <lineage>
        <taxon>Bacteria</taxon>
        <taxon>Bacillati</taxon>
        <taxon>Actinomycetota</taxon>
        <taxon>Actinomycetes</taxon>
        <taxon>Mycobacteriales</taxon>
        <taxon>Dietziaceae</taxon>
        <taxon>Dietzia</taxon>
    </lineage>
</organism>
<keyword evidence="1" id="KW-1133">Transmembrane helix</keyword>
<name>A0A365P8W9_9ACTN</name>
<feature type="transmembrane region" description="Helical" evidence="1">
    <location>
        <begin position="33"/>
        <end position="54"/>
    </location>
</feature>
<evidence type="ECO:0000313" key="3">
    <source>
        <dbReference type="Proteomes" id="UP000252187"/>
    </source>
</evidence>
<dbReference type="Proteomes" id="UP000252187">
    <property type="component" value="Unassembled WGS sequence"/>
</dbReference>
<proteinExistence type="predicted"/>
<reference evidence="2 3" key="1">
    <citation type="submission" date="2018-06" db="EMBL/GenBank/DDBJ databases">
        <title>Whole genome sequencing of four bacterial strains from South Shetland trench revealing bio-synthetic gene clusters.</title>
        <authorList>
            <person name="Abdel-Mageed W.M."/>
            <person name="Lehri B."/>
            <person name="Jarmusch S.A."/>
            <person name="Miranda K."/>
            <person name="Goodfellow M."/>
            <person name="Jaspars M."/>
            <person name="Karlyshev A.V."/>
        </authorList>
    </citation>
    <scope>NUCLEOTIDE SEQUENCE [LARGE SCALE GENOMIC DNA]</scope>
    <source>
        <strain evidence="2 3">SST1</strain>
    </source>
</reference>
<evidence type="ECO:0000256" key="1">
    <source>
        <dbReference type="SAM" id="Phobius"/>
    </source>
</evidence>
<sequence length="64" mass="7127">MGPEAVRLRRLLGLYTCFLHTTATNGQMPQKAAWLNVASLVVLIFTLFFINFVISGLHSYASLN</sequence>
<evidence type="ECO:0000313" key="2">
    <source>
        <dbReference type="EMBL" id="RBA33794.1"/>
    </source>
</evidence>
<evidence type="ECO:0008006" key="4">
    <source>
        <dbReference type="Google" id="ProtNLM"/>
    </source>
</evidence>
<keyword evidence="1" id="KW-0812">Transmembrane</keyword>
<comment type="caution">
    <text evidence="2">The sequence shown here is derived from an EMBL/GenBank/DDBJ whole genome shotgun (WGS) entry which is preliminary data.</text>
</comment>
<accession>A0A365P8W9</accession>